<dbReference type="KEGG" id="tsph:KIH39_04145"/>
<dbReference type="InterPro" id="IPR004879">
    <property type="entry name" value="Ssp411-like_TRX"/>
</dbReference>
<dbReference type="Gene3D" id="1.50.10.10">
    <property type="match status" value="1"/>
</dbReference>
<dbReference type="Pfam" id="PF03190">
    <property type="entry name" value="Thioredox_DsbH"/>
    <property type="match status" value="1"/>
</dbReference>
<dbReference type="Gene3D" id="3.40.30.10">
    <property type="entry name" value="Glutaredoxin"/>
    <property type="match status" value="1"/>
</dbReference>
<dbReference type="SUPFAM" id="SSF48208">
    <property type="entry name" value="Six-hairpin glycosidases"/>
    <property type="match status" value="1"/>
</dbReference>
<dbReference type="GO" id="GO:0005975">
    <property type="term" value="P:carbohydrate metabolic process"/>
    <property type="evidence" value="ECO:0007669"/>
    <property type="project" value="InterPro"/>
</dbReference>
<dbReference type="InterPro" id="IPR008928">
    <property type="entry name" value="6-hairpin_glycosidase_sf"/>
</dbReference>
<dbReference type="PANTHER" id="PTHR42899">
    <property type="entry name" value="SPERMATOGENESIS-ASSOCIATED PROTEIN 20"/>
    <property type="match status" value="1"/>
</dbReference>
<name>A0A8E6EVR5_9BACT</name>
<dbReference type="AlphaFoldDB" id="A0A8E6EVR5"/>
<evidence type="ECO:0000259" key="1">
    <source>
        <dbReference type="Pfam" id="PF03190"/>
    </source>
</evidence>
<feature type="domain" description="Spermatogenesis-associated protein 20-like TRX" evidence="1">
    <location>
        <begin position="8"/>
        <end position="171"/>
    </location>
</feature>
<dbReference type="PANTHER" id="PTHR42899:SF1">
    <property type="entry name" value="SPERMATOGENESIS-ASSOCIATED PROTEIN 20"/>
    <property type="match status" value="1"/>
</dbReference>
<dbReference type="Proteomes" id="UP000676194">
    <property type="component" value="Chromosome"/>
</dbReference>
<organism evidence="2 3">
    <name type="scientific">Telmatocola sphagniphila</name>
    <dbReference type="NCBI Taxonomy" id="1123043"/>
    <lineage>
        <taxon>Bacteria</taxon>
        <taxon>Pseudomonadati</taxon>
        <taxon>Planctomycetota</taxon>
        <taxon>Planctomycetia</taxon>
        <taxon>Gemmatales</taxon>
        <taxon>Gemmataceae</taxon>
    </lineage>
</organism>
<sequence length="694" mass="78506">MSNASQPNRLLSESSLYLRQHAQNPVDWYPWGEEALQKARSEDKPIFLSIGYSACHWCHVMEHESFEDPTTAAYLNTHFVCIKVDREERPDLDTIYMSALQAMTREGGGWPLSIWLTPDLHPFYAGTYFPPDNRYAPHRPSFPAILAALVEAWRMRRAEIAERAGQVVEFLKQLGPEPDAKSEELTVENLKSICDALARGIDRTNGGFGRAPKFPHTFELRLLLRGYDRFREASYLDAVNLTLEKMALGGIYDQVGGGFHRYSVDARWLVPHFEKMLYDNALLVPTYLEALQVTGNDFYREVVQETLDYTLREMTSPQGGFYSTQDADSEGEEGKFYVWSLAEIENILGPDDARIFADVYDISPGGNFEGHNIPNRNRTWEQSAKLNGLPVAQLREKIHACRQKLYEVRSKRVWPGRDEKILTAWNGLMITAFAKAGAILGDLEYSAAAEKAANYLWSIRSSEGLLFRSCADNSPPKIDAYLEDYTFLAAGLVDLYQATQNTKYLASAQTLIEKMIDLFWDEKGKGFFYTRENKSDLITRTKEMHDGSTPAGNSVAVMVLLRLAHLLDRFDYQAKARATLSSYRTQIMESPSGSGQLLIAADYLLGPQKEIVLLGDKKDPQFESLGQLVQRRFEPRAEIRLRDNSEAESAILSKFVEGKSTEVGEMALFLCQNYACELPVNGVEAIRTRLESQT</sequence>
<proteinExistence type="predicted"/>
<protein>
    <submittedName>
        <fullName evidence="2">Thioredoxin domain-containing protein</fullName>
    </submittedName>
</protein>
<dbReference type="SUPFAM" id="SSF52833">
    <property type="entry name" value="Thioredoxin-like"/>
    <property type="match status" value="1"/>
</dbReference>
<gene>
    <name evidence="2" type="ORF">KIH39_04145</name>
</gene>
<accession>A0A8E6EVR5</accession>
<dbReference type="InterPro" id="IPR012341">
    <property type="entry name" value="6hp_glycosidase-like_sf"/>
</dbReference>
<evidence type="ECO:0000313" key="3">
    <source>
        <dbReference type="Proteomes" id="UP000676194"/>
    </source>
</evidence>
<evidence type="ECO:0000313" key="2">
    <source>
        <dbReference type="EMBL" id="QVL33115.1"/>
    </source>
</evidence>
<dbReference type="PIRSF" id="PIRSF006402">
    <property type="entry name" value="UCP006402_thioredoxin"/>
    <property type="match status" value="1"/>
</dbReference>
<dbReference type="RefSeq" id="WP_213498005.1">
    <property type="nucleotide sequence ID" value="NZ_CP074694.1"/>
</dbReference>
<dbReference type="CDD" id="cd02955">
    <property type="entry name" value="SSP411"/>
    <property type="match status" value="1"/>
</dbReference>
<reference evidence="2" key="1">
    <citation type="submission" date="2021-05" db="EMBL/GenBank/DDBJ databases">
        <title>Complete genome sequence of the cellulolytic planctomycete Telmatocola sphagniphila SP2T and characterization of the first cellulase from planctomycetes.</title>
        <authorList>
            <person name="Rakitin A.L."/>
            <person name="Beletsky A.V."/>
            <person name="Naumoff D.G."/>
            <person name="Kulichevskaya I.S."/>
            <person name="Mardanov A.V."/>
            <person name="Ravin N.V."/>
            <person name="Dedysh S.N."/>
        </authorList>
    </citation>
    <scope>NUCLEOTIDE SEQUENCE</scope>
    <source>
        <strain evidence="2">SP2T</strain>
    </source>
</reference>
<dbReference type="InterPro" id="IPR024705">
    <property type="entry name" value="Ssp411"/>
</dbReference>
<dbReference type="EMBL" id="CP074694">
    <property type="protein sequence ID" value="QVL33115.1"/>
    <property type="molecule type" value="Genomic_DNA"/>
</dbReference>
<keyword evidence="3" id="KW-1185">Reference proteome</keyword>
<dbReference type="InterPro" id="IPR036249">
    <property type="entry name" value="Thioredoxin-like_sf"/>
</dbReference>